<dbReference type="RefSeq" id="WP_217864369.1">
    <property type="nucleotide sequence ID" value="NZ_JAHSTX010000001.1"/>
</dbReference>
<name>A0ABS6RNC2_9PSED</name>
<evidence type="ECO:0000313" key="2">
    <source>
        <dbReference type="Proteomes" id="UP001048763"/>
    </source>
</evidence>
<dbReference type="Proteomes" id="UP001048763">
    <property type="component" value="Unassembled WGS sequence"/>
</dbReference>
<keyword evidence="2" id="KW-1185">Reference proteome</keyword>
<gene>
    <name evidence="1" type="ORF">KVG85_16345</name>
</gene>
<proteinExistence type="predicted"/>
<evidence type="ECO:0000313" key="1">
    <source>
        <dbReference type="EMBL" id="MBV4547676.1"/>
    </source>
</evidence>
<dbReference type="EMBL" id="JAHSTX010000001">
    <property type="protein sequence ID" value="MBV4547676.1"/>
    <property type="molecule type" value="Genomic_DNA"/>
</dbReference>
<comment type="caution">
    <text evidence="1">The sequence shown here is derived from an EMBL/GenBank/DDBJ whole genome shotgun (WGS) entry which is preliminary data.</text>
</comment>
<protein>
    <submittedName>
        <fullName evidence="1">Uncharacterized protein</fullName>
    </submittedName>
</protein>
<reference evidence="1" key="1">
    <citation type="submission" date="2021-06" db="EMBL/GenBank/DDBJ databases">
        <title>Updating the genus Pseudomonas: Description of 43 new species and partition of the Pseudomonas putida group.</title>
        <authorList>
            <person name="Girard L."/>
            <person name="Lood C."/>
            <person name="Vandamme P."/>
            <person name="Rokni-Zadeh H."/>
            <person name="Van Noort V."/>
            <person name="Hofte M."/>
            <person name="Lavigne R."/>
            <person name="De Mot R."/>
        </authorList>
    </citation>
    <scope>NUCLEOTIDE SEQUENCE</scope>
    <source>
        <strain evidence="1">SWRI88</strain>
    </source>
</reference>
<sequence>MEYGERITASSLANSERECESVIKRALDSKSEYNWEVFSEYSKKLFNMAAVPAEKPGINTMTLKAFLNYGDGTGRDVGLGGYAFNVSVDDGSGAPRVAYVSLRQHTTGGTYF</sequence>
<organism evidence="1 2">
    <name type="scientific">Pseudomonas triticicola</name>
    <dbReference type="NCBI Taxonomy" id="2842345"/>
    <lineage>
        <taxon>Bacteria</taxon>
        <taxon>Pseudomonadati</taxon>
        <taxon>Pseudomonadota</taxon>
        <taxon>Gammaproteobacteria</taxon>
        <taxon>Pseudomonadales</taxon>
        <taxon>Pseudomonadaceae</taxon>
        <taxon>Pseudomonas</taxon>
    </lineage>
</organism>
<accession>A0ABS6RNC2</accession>